<gene>
    <name evidence="9" type="primary">trxB</name>
    <name evidence="9" type="ORF">EJ104_04615</name>
</gene>
<dbReference type="SUPFAM" id="SSF51905">
    <property type="entry name" value="FAD/NAD(P)-binding domain"/>
    <property type="match status" value="1"/>
</dbReference>
<evidence type="ECO:0000259" key="8">
    <source>
        <dbReference type="Pfam" id="PF07992"/>
    </source>
</evidence>
<evidence type="ECO:0000256" key="5">
    <source>
        <dbReference type="ARBA" id="ARBA00023284"/>
    </source>
</evidence>
<dbReference type="Pfam" id="PF07992">
    <property type="entry name" value="Pyr_redox_2"/>
    <property type="match status" value="1"/>
</dbReference>
<feature type="domain" description="FAD/NAD(P)-binding" evidence="8">
    <location>
        <begin position="8"/>
        <end position="294"/>
    </location>
</feature>
<dbReference type="OrthoDB" id="9806179at2"/>
<dbReference type="InterPro" id="IPR023753">
    <property type="entry name" value="FAD/NAD-binding_dom"/>
</dbReference>
<dbReference type="PROSITE" id="PS00573">
    <property type="entry name" value="PYRIDINE_REDOX_2"/>
    <property type="match status" value="1"/>
</dbReference>
<reference evidence="9 10" key="1">
    <citation type="submission" date="2018-12" db="EMBL/GenBank/DDBJ databases">
        <title>Deinococcus radiophilus ATCC 27603 genome sequencing and assembly.</title>
        <authorList>
            <person name="Maclea K.S."/>
            <person name="Maynard C.R."/>
        </authorList>
    </citation>
    <scope>NUCLEOTIDE SEQUENCE [LARGE SCALE GENOMIC DNA]</scope>
    <source>
        <strain evidence="9 10">ATCC 27603</strain>
    </source>
</reference>
<name>A0A431W0I0_9DEIO</name>
<keyword evidence="7" id="KW-0521">NADP</keyword>
<protein>
    <recommendedName>
        <fullName evidence="6">Thioredoxin reductase</fullName>
        <ecNumber evidence="6">1.8.1.9</ecNumber>
    </recommendedName>
</protein>
<dbReference type="NCBIfam" id="TIGR01292">
    <property type="entry name" value="TRX_reduct"/>
    <property type="match status" value="1"/>
</dbReference>
<evidence type="ECO:0000256" key="1">
    <source>
        <dbReference type="ARBA" id="ARBA00022630"/>
    </source>
</evidence>
<comment type="caution">
    <text evidence="9">The sequence shown here is derived from an EMBL/GenBank/DDBJ whole genome shotgun (WGS) entry which is preliminary data.</text>
</comment>
<dbReference type="InterPro" id="IPR008255">
    <property type="entry name" value="Pyr_nucl-diS_OxRdtase_2_AS"/>
</dbReference>
<dbReference type="PRINTS" id="PR00469">
    <property type="entry name" value="PNDRDTASEII"/>
</dbReference>
<dbReference type="Gene3D" id="3.50.50.60">
    <property type="entry name" value="FAD/NAD(P)-binding domain"/>
    <property type="match status" value="2"/>
</dbReference>
<comment type="subunit">
    <text evidence="6">Homodimer.</text>
</comment>
<evidence type="ECO:0000256" key="6">
    <source>
        <dbReference type="RuleBase" id="RU003880"/>
    </source>
</evidence>
<dbReference type="Proteomes" id="UP000277766">
    <property type="component" value="Unassembled WGS sequence"/>
</dbReference>
<comment type="similarity">
    <text evidence="6">Belongs to the class-II pyridine nucleotide-disulfide oxidoreductase family.</text>
</comment>
<dbReference type="GO" id="GO:0004791">
    <property type="term" value="F:thioredoxin-disulfide reductase (NADPH) activity"/>
    <property type="evidence" value="ECO:0007669"/>
    <property type="project" value="UniProtKB-UniRule"/>
</dbReference>
<keyword evidence="4" id="KW-1015">Disulfide bond</keyword>
<organism evidence="9 10">
    <name type="scientific">Deinococcus radiophilus</name>
    <dbReference type="NCBI Taxonomy" id="32062"/>
    <lineage>
        <taxon>Bacteria</taxon>
        <taxon>Thermotogati</taxon>
        <taxon>Deinococcota</taxon>
        <taxon>Deinococci</taxon>
        <taxon>Deinococcales</taxon>
        <taxon>Deinococcaceae</taxon>
        <taxon>Deinococcus</taxon>
    </lineage>
</organism>
<dbReference type="EMBL" id="RXPE01000006">
    <property type="protein sequence ID" value="RTR28639.1"/>
    <property type="molecule type" value="Genomic_DNA"/>
</dbReference>
<dbReference type="PANTHER" id="PTHR48105">
    <property type="entry name" value="THIOREDOXIN REDUCTASE 1-RELATED-RELATED"/>
    <property type="match status" value="1"/>
</dbReference>
<keyword evidence="2 6" id="KW-0274">FAD</keyword>
<dbReference type="GO" id="GO:0005737">
    <property type="term" value="C:cytoplasm"/>
    <property type="evidence" value="ECO:0007669"/>
    <property type="project" value="InterPro"/>
</dbReference>
<dbReference type="PRINTS" id="PR00368">
    <property type="entry name" value="FADPNR"/>
</dbReference>
<sequence length="334" mass="36106">MSEQAQMYDVIIVGGGPAGLTAAIYTGRGELSTLVLERGLPGGQISQTEEVENYPGFPEAISGMELSQRMVQQAEKFGAVIEMDEVLSIDHTTEAVQYPFTVQGHAGNYQAKSVILTTGAEPRRLGVPGEEKFWGKGVSTCATCDGFFYRGKKVVVVGGGDAAVEEGLFLTKFADEVTLIHRREELRANKSAQARVFANEKMKFIWNTTVEEILGNEQVSGVRLKDVNTGEERVMETDGVFIFIGHIPNTGFVKDTVKLRDDGYVDVREDIYTSVPMLFAAGDVSDWVYRQLATSVGTGTRAAMSAERALAELEAAFTGEGSQAAQAHAAVAND</sequence>
<evidence type="ECO:0000313" key="10">
    <source>
        <dbReference type="Proteomes" id="UP000277766"/>
    </source>
</evidence>
<comment type="cofactor">
    <cofactor evidence="7">
        <name>FAD</name>
        <dbReference type="ChEBI" id="CHEBI:57692"/>
    </cofactor>
    <text evidence="7">Binds 1 FAD per subunit.</text>
</comment>
<dbReference type="AlphaFoldDB" id="A0A431W0I0"/>
<proteinExistence type="inferred from homology"/>
<dbReference type="EC" id="1.8.1.9" evidence="6"/>
<evidence type="ECO:0000313" key="9">
    <source>
        <dbReference type="EMBL" id="RTR28639.1"/>
    </source>
</evidence>
<comment type="catalytic activity">
    <reaction evidence="6">
        <text>[thioredoxin]-dithiol + NADP(+) = [thioredoxin]-disulfide + NADPH + H(+)</text>
        <dbReference type="Rhea" id="RHEA:20345"/>
        <dbReference type="Rhea" id="RHEA-COMP:10698"/>
        <dbReference type="Rhea" id="RHEA-COMP:10700"/>
        <dbReference type="ChEBI" id="CHEBI:15378"/>
        <dbReference type="ChEBI" id="CHEBI:29950"/>
        <dbReference type="ChEBI" id="CHEBI:50058"/>
        <dbReference type="ChEBI" id="CHEBI:57783"/>
        <dbReference type="ChEBI" id="CHEBI:58349"/>
        <dbReference type="EC" id="1.8.1.9"/>
    </reaction>
</comment>
<keyword evidence="3 6" id="KW-0560">Oxidoreductase</keyword>
<evidence type="ECO:0000256" key="2">
    <source>
        <dbReference type="ARBA" id="ARBA00022827"/>
    </source>
</evidence>
<dbReference type="InterPro" id="IPR005982">
    <property type="entry name" value="Thioredox_Rdtase"/>
</dbReference>
<keyword evidence="5 6" id="KW-0676">Redox-active center</keyword>
<keyword evidence="1 6" id="KW-0285">Flavoprotein</keyword>
<evidence type="ECO:0000256" key="7">
    <source>
        <dbReference type="RuleBase" id="RU003881"/>
    </source>
</evidence>
<evidence type="ECO:0000256" key="4">
    <source>
        <dbReference type="ARBA" id="ARBA00023157"/>
    </source>
</evidence>
<dbReference type="InterPro" id="IPR050097">
    <property type="entry name" value="Ferredoxin-NADP_redctase_2"/>
</dbReference>
<keyword evidence="10" id="KW-1185">Reference proteome</keyword>
<evidence type="ECO:0000256" key="3">
    <source>
        <dbReference type="ARBA" id="ARBA00023002"/>
    </source>
</evidence>
<dbReference type="RefSeq" id="WP_126351588.1">
    <property type="nucleotide sequence ID" value="NZ_CP086380.1"/>
</dbReference>
<dbReference type="GO" id="GO:0019430">
    <property type="term" value="P:removal of superoxide radicals"/>
    <property type="evidence" value="ECO:0007669"/>
    <property type="project" value="UniProtKB-UniRule"/>
</dbReference>
<dbReference type="InterPro" id="IPR036188">
    <property type="entry name" value="FAD/NAD-bd_sf"/>
</dbReference>
<accession>A0A431W0I0</accession>